<name>A0A834UA10_VESPE</name>
<dbReference type="AlphaFoldDB" id="A0A834UA10"/>
<accession>A0A834UA10</accession>
<feature type="region of interest" description="Disordered" evidence="2">
    <location>
        <begin position="17"/>
        <end position="48"/>
    </location>
</feature>
<gene>
    <name evidence="3" type="ORF">H0235_007683</name>
</gene>
<protein>
    <submittedName>
        <fullName evidence="3">Uncharacterized protein</fullName>
    </submittedName>
</protein>
<evidence type="ECO:0000256" key="2">
    <source>
        <dbReference type="SAM" id="MobiDB-lite"/>
    </source>
</evidence>
<organism evidence="3 4">
    <name type="scientific">Vespula pensylvanica</name>
    <name type="common">Western yellow jacket</name>
    <name type="synonym">Wasp</name>
    <dbReference type="NCBI Taxonomy" id="30213"/>
    <lineage>
        <taxon>Eukaryota</taxon>
        <taxon>Metazoa</taxon>
        <taxon>Ecdysozoa</taxon>
        <taxon>Arthropoda</taxon>
        <taxon>Hexapoda</taxon>
        <taxon>Insecta</taxon>
        <taxon>Pterygota</taxon>
        <taxon>Neoptera</taxon>
        <taxon>Endopterygota</taxon>
        <taxon>Hymenoptera</taxon>
        <taxon>Apocrita</taxon>
        <taxon>Aculeata</taxon>
        <taxon>Vespoidea</taxon>
        <taxon>Vespidae</taxon>
        <taxon>Vespinae</taxon>
        <taxon>Vespula</taxon>
    </lineage>
</organism>
<evidence type="ECO:0000313" key="3">
    <source>
        <dbReference type="EMBL" id="KAF7425245.1"/>
    </source>
</evidence>
<reference evidence="3" key="1">
    <citation type="journal article" date="2020" name="G3 (Bethesda)">
        <title>High-Quality Assemblies for Three Invasive Social Wasps from the &lt;i&gt;Vespula&lt;/i&gt; Genus.</title>
        <authorList>
            <person name="Harrop T.W.R."/>
            <person name="Guhlin J."/>
            <person name="McLaughlin G.M."/>
            <person name="Permina E."/>
            <person name="Stockwell P."/>
            <person name="Gilligan J."/>
            <person name="Le Lec M.F."/>
            <person name="Gruber M.A.M."/>
            <person name="Quinn O."/>
            <person name="Lovegrove M."/>
            <person name="Duncan E.J."/>
            <person name="Remnant E.J."/>
            <person name="Van Eeckhoven J."/>
            <person name="Graham B."/>
            <person name="Knapp R.A."/>
            <person name="Langford K.W."/>
            <person name="Kronenberg Z."/>
            <person name="Press M.O."/>
            <person name="Eacker S.M."/>
            <person name="Wilson-Rankin E.E."/>
            <person name="Purcell J."/>
            <person name="Lester P.J."/>
            <person name="Dearden P.K."/>
        </authorList>
    </citation>
    <scope>NUCLEOTIDE SEQUENCE</scope>
    <source>
        <strain evidence="3">Volc-1</strain>
    </source>
</reference>
<dbReference type="EMBL" id="JACSDY010000006">
    <property type="protein sequence ID" value="KAF7425245.1"/>
    <property type="molecule type" value="Genomic_DNA"/>
</dbReference>
<dbReference type="Proteomes" id="UP000600918">
    <property type="component" value="Unassembled WGS sequence"/>
</dbReference>
<comment type="caution">
    <text evidence="3">The sequence shown here is derived from an EMBL/GenBank/DDBJ whole genome shotgun (WGS) entry which is preliminary data.</text>
</comment>
<sequence length="159" mass="17207">MEVDKSFRKNSECASLLLPGGKIDSSKGVDGGGGSNASSGGSGGGGGGGDGGGGGGGIMLDDCACAHFFFVSFFKQSLIVRQLEEELRLRMRNPSVEMQQQMEVLYNENEHLTREIAILRDTIKKLRKTILPVLRNDWLEYGVCGIWDMGCGWKWDGRG</sequence>
<feature type="coiled-coil region" evidence="1">
    <location>
        <begin position="95"/>
        <end position="129"/>
    </location>
</feature>
<proteinExistence type="predicted"/>
<keyword evidence="1" id="KW-0175">Coiled coil</keyword>
<keyword evidence="4" id="KW-1185">Reference proteome</keyword>
<evidence type="ECO:0000313" key="4">
    <source>
        <dbReference type="Proteomes" id="UP000600918"/>
    </source>
</evidence>
<feature type="compositionally biased region" description="Gly residues" evidence="2">
    <location>
        <begin position="29"/>
        <end position="48"/>
    </location>
</feature>
<evidence type="ECO:0000256" key="1">
    <source>
        <dbReference type="SAM" id="Coils"/>
    </source>
</evidence>